<name>A0A4P7GLM0_9ACTN</name>
<dbReference type="AlphaFoldDB" id="A0A4P7GLM0"/>
<reference evidence="1 2" key="1">
    <citation type="submission" date="2019-03" db="EMBL/GenBank/DDBJ databases">
        <title>Three New Species of Nocardioides, Nocardioides euryhalodurans sp. nov., Nocardioides seonyuensis sp. nov. and Nocardioides eburneoflavus sp. nov., Iolated from Soil.</title>
        <authorList>
            <person name="Roh S.G."/>
            <person name="Lee C."/>
            <person name="Kim M.-K."/>
            <person name="Kim S.B."/>
        </authorList>
    </citation>
    <scope>NUCLEOTIDE SEQUENCE [LARGE SCALE GENOMIC DNA]</scope>
    <source>
        <strain evidence="1 2">MMS17-SY117</strain>
    </source>
</reference>
<keyword evidence="2" id="KW-1185">Reference proteome</keyword>
<proteinExistence type="predicted"/>
<evidence type="ECO:0000313" key="1">
    <source>
        <dbReference type="EMBL" id="QBR92714.1"/>
    </source>
</evidence>
<organism evidence="1 2">
    <name type="scientific">Nocardioides euryhalodurans</name>
    <dbReference type="NCBI Taxonomy" id="2518370"/>
    <lineage>
        <taxon>Bacteria</taxon>
        <taxon>Bacillati</taxon>
        <taxon>Actinomycetota</taxon>
        <taxon>Actinomycetes</taxon>
        <taxon>Propionibacteriales</taxon>
        <taxon>Nocardioidaceae</taxon>
        <taxon>Nocardioides</taxon>
    </lineage>
</organism>
<protein>
    <submittedName>
        <fullName evidence="1">Uncharacterized protein</fullName>
    </submittedName>
</protein>
<gene>
    <name evidence="1" type="ORF">EXE57_10830</name>
</gene>
<sequence>MLVPVRFTENELTVALTGAAKVLVAARKDVRRGRLDVDETWAAMSGYERFQLLDGIGDQLLPVLVALPDVDVEPGTAPTFTDTQVREAVEGQLGEGVSGRLRRSVVVRARVALVQSALAALPPRSDPDGLVVPDHPPES</sequence>
<accession>A0A4P7GLM0</accession>
<dbReference type="OrthoDB" id="3785108at2"/>
<dbReference type="KEGG" id="noy:EXE57_10830"/>
<dbReference type="EMBL" id="CP038267">
    <property type="protein sequence ID" value="QBR92714.1"/>
    <property type="molecule type" value="Genomic_DNA"/>
</dbReference>
<evidence type="ECO:0000313" key="2">
    <source>
        <dbReference type="Proteomes" id="UP000294894"/>
    </source>
</evidence>
<dbReference type="RefSeq" id="WP_135077404.1">
    <property type="nucleotide sequence ID" value="NZ_CP038267.1"/>
</dbReference>
<dbReference type="Proteomes" id="UP000294894">
    <property type="component" value="Chromosome"/>
</dbReference>